<organism evidence="1 2">
    <name type="scientific">Moniliophthora roreri</name>
    <name type="common">Frosty pod rot fungus</name>
    <name type="synonym">Monilia roreri</name>
    <dbReference type="NCBI Taxonomy" id="221103"/>
    <lineage>
        <taxon>Eukaryota</taxon>
        <taxon>Fungi</taxon>
        <taxon>Dikarya</taxon>
        <taxon>Basidiomycota</taxon>
        <taxon>Agaricomycotina</taxon>
        <taxon>Agaricomycetes</taxon>
        <taxon>Agaricomycetidae</taxon>
        <taxon>Agaricales</taxon>
        <taxon>Marasmiineae</taxon>
        <taxon>Marasmiaceae</taxon>
        <taxon>Moniliophthora</taxon>
    </lineage>
</organism>
<sequence>MDKEKIGSTHVPNTNYATSGLEVEQISDLLMNPEEELRIINEELLRLQARRDYLQKFVNEHRALKSPFRRLPRDIHPFRNIPPLSSIRPPSRTKSQ</sequence>
<accession>A0A0W0G238</accession>
<dbReference type="Proteomes" id="UP000054988">
    <property type="component" value="Unassembled WGS sequence"/>
</dbReference>
<comment type="caution">
    <text evidence="1">The sequence shown here is derived from an EMBL/GenBank/DDBJ whole genome shotgun (WGS) entry which is preliminary data.</text>
</comment>
<name>A0A0W0G238_MONRR</name>
<evidence type="ECO:0000313" key="2">
    <source>
        <dbReference type="Proteomes" id="UP000054988"/>
    </source>
</evidence>
<protein>
    <submittedName>
        <fullName evidence="1">Uncharacterized protein</fullName>
    </submittedName>
</protein>
<proteinExistence type="predicted"/>
<reference evidence="1 2" key="1">
    <citation type="submission" date="2015-12" db="EMBL/GenBank/DDBJ databases">
        <title>Draft genome sequence of Moniliophthora roreri, the causal agent of frosty pod rot of cacao.</title>
        <authorList>
            <person name="Aime M.C."/>
            <person name="Diaz-Valderrama J.R."/>
            <person name="Kijpornyongpan T."/>
            <person name="Phillips-Mora W."/>
        </authorList>
    </citation>
    <scope>NUCLEOTIDE SEQUENCE [LARGE SCALE GENOMIC DNA]</scope>
    <source>
        <strain evidence="1 2">MCA 2952</strain>
    </source>
</reference>
<dbReference type="AlphaFoldDB" id="A0A0W0G238"/>
<dbReference type="EMBL" id="LATX01001335">
    <property type="protein sequence ID" value="KTB42421.1"/>
    <property type="molecule type" value="Genomic_DNA"/>
</dbReference>
<gene>
    <name evidence="1" type="ORF">WG66_4996</name>
</gene>
<evidence type="ECO:0000313" key="1">
    <source>
        <dbReference type="EMBL" id="KTB42421.1"/>
    </source>
</evidence>